<dbReference type="PANTHER" id="PTHR46776">
    <property type="entry name" value="CYCLIN-DEPENDENT KINASE INHIBITOR 4-RELATED"/>
    <property type="match status" value="1"/>
</dbReference>
<dbReference type="AlphaFoldDB" id="A0A8S9MNT1"/>
<accession>A0A8S9MNT1</accession>
<dbReference type="Proteomes" id="UP000712281">
    <property type="component" value="Unassembled WGS sequence"/>
</dbReference>
<comment type="caution">
    <text evidence="2">The sequence shown here is derived from an EMBL/GenBank/DDBJ whole genome shotgun (WGS) entry which is preliminary data.</text>
</comment>
<name>A0A8S9MNT1_BRACR</name>
<keyword evidence="1" id="KW-0131">Cell cycle</keyword>
<dbReference type="GO" id="GO:0051726">
    <property type="term" value="P:regulation of cell cycle"/>
    <property type="evidence" value="ECO:0007669"/>
    <property type="project" value="InterPro"/>
</dbReference>
<sequence>MSERVSPPTTYPSYPNAAISIYPSMKSRYTLNCCNQCPLSIKLFISPKLFISSIYFTIKTSVYSKSLPLMQFLLNMVLTTQPLSISASVLSGDCRLAPPFLRFTKHQEDWRWRFIYRKIRESRSENGQIHEKIKITNSDTEPTEPTSLGVCTRAAKTLALKRLNSSTSDSAVAGDSSCYLQLRSRRLKKPPALTEPKQPLMRIKEPGSKVWVSSGSGSVHVAQSCNGDDWFGKSEAFCGEDSPDFESRQSGILTDIPTENEILGISRRISEDIPRKHKIWFPRNFLGIYRRNSEEISIRRNILMEYRGKMYSSEKTDEFRGNIIAVREPLEDFKNSEEIPTN</sequence>
<proteinExistence type="predicted"/>
<evidence type="ECO:0000313" key="3">
    <source>
        <dbReference type="Proteomes" id="UP000712281"/>
    </source>
</evidence>
<protein>
    <submittedName>
        <fullName evidence="2">Uncharacterized protein</fullName>
    </submittedName>
</protein>
<dbReference type="GO" id="GO:0004861">
    <property type="term" value="F:cyclin-dependent protein serine/threonine kinase inhibitor activity"/>
    <property type="evidence" value="ECO:0007669"/>
    <property type="project" value="InterPro"/>
</dbReference>
<evidence type="ECO:0000256" key="1">
    <source>
        <dbReference type="ARBA" id="ARBA00023306"/>
    </source>
</evidence>
<organism evidence="2 3">
    <name type="scientific">Brassica cretica</name>
    <name type="common">Mustard</name>
    <dbReference type="NCBI Taxonomy" id="69181"/>
    <lineage>
        <taxon>Eukaryota</taxon>
        <taxon>Viridiplantae</taxon>
        <taxon>Streptophyta</taxon>
        <taxon>Embryophyta</taxon>
        <taxon>Tracheophyta</taxon>
        <taxon>Spermatophyta</taxon>
        <taxon>Magnoliopsida</taxon>
        <taxon>eudicotyledons</taxon>
        <taxon>Gunneridae</taxon>
        <taxon>Pentapetalae</taxon>
        <taxon>rosids</taxon>
        <taxon>malvids</taxon>
        <taxon>Brassicales</taxon>
        <taxon>Brassicaceae</taxon>
        <taxon>Brassiceae</taxon>
        <taxon>Brassica</taxon>
    </lineage>
</organism>
<evidence type="ECO:0000313" key="2">
    <source>
        <dbReference type="EMBL" id="KAF2618969.1"/>
    </source>
</evidence>
<reference evidence="2" key="1">
    <citation type="submission" date="2019-12" db="EMBL/GenBank/DDBJ databases">
        <title>Genome sequencing and annotation of Brassica cretica.</title>
        <authorList>
            <person name="Studholme D.J."/>
            <person name="Sarris P.F."/>
        </authorList>
    </citation>
    <scope>NUCLEOTIDE SEQUENCE</scope>
    <source>
        <strain evidence="2">PFS-001/15</strain>
        <tissue evidence="2">Leaf</tissue>
    </source>
</reference>
<dbReference type="EMBL" id="QGKW02000007">
    <property type="protein sequence ID" value="KAF2618969.1"/>
    <property type="molecule type" value="Genomic_DNA"/>
</dbReference>
<dbReference type="InterPro" id="IPR044275">
    <property type="entry name" value="KRP"/>
</dbReference>
<gene>
    <name evidence="2" type="ORF">F2Q68_00040056</name>
</gene>